<evidence type="ECO:0000313" key="4">
    <source>
        <dbReference type="Proteomes" id="UP001566132"/>
    </source>
</evidence>
<proteinExistence type="predicted"/>
<sequence>MSHTYQDPFITVVSVGIEDKTPKKAVNNSEYITVLTIGNEESKSIKDVTEEVIVYRLPGERLGFGLKFEGGTKTHEFVKRLFIQSCAPDSPASRAQSSWGQLVEGDEVLEIDSIPVNGMTRIDCVRFLKDSNVAIKLLVKHCFDTHFKSSEDIPVIVSSEEKKPPPVPPRKLHRKLHKIVQNNCDNENIVPTIKQETFSSKSTRLQSPRNSFKKKYSPDVSRRLSDGSLGPPDAEVYFDLISQESTHSLSESDDTGSTISTVLDRFASFPTTTTSSFAGSLPSTPTSIQKQLDFSYIINEFPDDDFIPVLKNRKGNRVEENNNIIPEPEEELFKLNDEVDNIVNPEPKRPVIIPRSRDKINKNIQNDNSNNTLPRLVDFVPKNQKDMDSPMDTIVRFLDSERFDFEYNEKDNCQENEDIEYNMDVYNSKWILSSHLSTIGEDEEEHNTQEGLTNFGPELGALDSNHKQASMEIPPTDSRQPPDGHEFPDFIETYNSKSTECDTNFKTTWSQPVIKPLDRSMSSSNCDLRPNKPELDEESTEKSNLLHNRSQSLIDMSIYSKEKSSTKWNTLMEQRKSRLSKLKGLVIPEAAENEITPVLNIPEITSIETSPMEVTIKPVTQEIKQTIQIKDVPPIVLPSWSINTNLPKYSPAFKRKSLQVYSVNATKKSDSSDVESSYDEYISKYSDSTPSRTTDDPKSLESIASPTRSDCSFDYNSLKTNSIKDNHLRDFGDSDNDSAVSSSQSSYNSRSSPPPSPTSEEKLNDQRMLKPSSVEAINRKNILASAKCSSGKDSKIGSPVIQRKGSLEEDEKEVSNNDSNGKVCDLEDKHEVLKIVAENTMVTSTFVDNAIQCKPVPMKRTHLQTVRKDEENRFEKRSASSILEKRNKPINVQSLRANFENAANQSSPVFPKSYKTDKTVASKITNGNPLVTRRKSEEVDFTRRKSNDKFNENLGEQPKVEIKRVSRDNVKDIVKKPAASPDVELRTVVLHLDESGSSLGITLAGGVDYENKNITIHRIRYGSIAYQDGRLKKGDKVVSINDHLTAELTHSAATELLKAPSSTFTIVIEESKEFLPYSNLSRRTSISSLSSETKGNETSLNIVAKKPTNTFKIVKDAAGLGFSIEGGKDSPKGDVPLVIKKIFSGGAADKSGTLKVGDEILSMNNVNFQTLSRIEAWSQMKKFPDGEVTIELHR</sequence>
<feature type="domain" description="PDZ" evidence="2">
    <location>
        <begin position="1110"/>
        <end position="1182"/>
    </location>
</feature>
<feature type="region of interest" description="Disordered" evidence="1">
    <location>
        <begin position="520"/>
        <end position="544"/>
    </location>
</feature>
<dbReference type="AlphaFoldDB" id="A0ABD1EE95"/>
<name>A0ABD1EE95_HYPHA</name>
<dbReference type="SMART" id="SM00228">
    <property type="entry name" value="PDZ"/>
    <property type="match status" value="3"/>
</dbReference>
<gene>
    <name evidence="3" type="ORF">ABEB36_011116</name>
</gene>
<reference evidence="3 4" key="1">
    <citation type="submission" date="2024-05" db="EMBL/GenBank/DDBJ databases">
        <title>Genetic variation in Jamaican populations of the coffee berry borer (Hypothenemus hampei).</title>
        <authorList>
            <person name="Errbii M."/>
            <person name="Myrie A."/>
        </authorList>
    </citation>
    <scope>NUCLEOTIDE SEQUENCE [LARGE SCALE GENOMIC DNA]</scope>
    <source>
        <strain evidence="3">JA-Hopewell-2020-01-JO</strain>
        <tissue evidence="3">Whole body</tissue>
    </source>
</reference>
<dbReference type="InterPro" id="IPR001478">
    <property type="entry name" value="PDZ"/>
</dbReference>
<accession>A0ABD1EE95</accession>
<protein>
    <recommendedName>
        <fullName evidence="2">PDZ domain-containing protein</fullName>
    </recommendedName>
</protein>
<dbReference type="PROSITE" id="PS50106">
    <property type="entry name" value="PDZ"/>
    <property type="match status" value="3"/>
</dbReference>
<dbReference type="Gene3D" id="2.30.42.10">
    <property type="match status" value="3"/>
</dbReference>
<feature type="region of interest" description="Disordered" evidence="1">
    <location>
        <begin position="684"/>
        <end position="706"/>
    </location>
</feature>
<comment type="caution">
    <text evidence="3">The sequence shown here is derived from an EMBL/GenBank/DDBJ whole genome shotgun (WGS) entry which is preliminary data.</text>
</comment>
<dbReference type="SUPFAM" id="SSF50156">
    <property type="entry name" value="PDZ domain-like"/>
    <property type="match status" value="3"/>
</dbReference>
<feature type="compositionally biased region" description="Basic and acidic residues" evidence="1">
    <location>
        <begin position="759"/>
        <end position="768"/>
    </location>
</feature>
<feature type="compositionally biased region" description="Low complexity" evidence="1">
    <location>
        <begin position="738"/>
        <end position="751"/>
    </location>
</feature>
<organism evidence="3 4">
    <name type="scientific">Hypothenemus hampei</name>
    <name type="common">Coffee berry borer</name>
    <dbReference type="NCBI Taxonomy" id="57062"/>
    <lineage>
        <taxon>Eukaryota</taxon>
        <taxon>Metazoa</taxon>
        <taxon>Ecdysozoa</taxon>
        <taxon>Arthropoda</taxon>
        <taxon>Hexapoda</taxon>
        <taxon>Insecta</taxon>
        <taxon>Pterygota</taxon>
        <taxon>Neoptera</taxon>
        <taxon>Endopterygota</taxon>
        <taxon>Coleoptera</taxon>
        <taxon>Polyphaga</taxon>
        <taxon>Cucujiformia</taxon>
        <taxon>Curculionidae</taxon>
        <taxon>Scolytinae</taxon>
        <taxon>Hypothenemus</taxon>
    </lineage>
</organism>
<evidence type="ECO:0000259" key="2">
    <source>
        <dbReference type="PROSITE" id="PS50106"/>
    </source>
</evidence>
<feature type="compositionally biased region" description="Polar residues" evidence="1">
    <location>
        <begin position="195"/>
        <end position="210"/>
    </location>
</feature>
<evidence type="ECO:0000256" key="1">
    <source>
        <dbReference type="SAM" id="MobiDB-lite"/>
    </source>
</evidence>
<feature type="region of interest" description="Disordered" evidence="1">
    <location>
        <begin position="788"/>
        <end position="822"/>
    </location>
</feature>
<keyword evidence="4" id="KW-1185">Reference proteome</keyword>
<feature type="region of interest" description="Disordered" evidence="1">
    <location>
        <begin position="467"/>
        <end position="486"/>
    </location>
</feature>
<dbReference type="PANTHER" id="PTHR11324:SF16">
    <property type="entry name" value="PDZ DOMAIN-CONTAINING PROTEIN 2"/>
    <property type="match status" value="1"/>
</dbReference>
<feature type="region of interest" description="Disordered" evidence="1">
    <location>
        <begin position="724"/>
        <end position="776"/>
    </location>
</feature>
<dbReference type="EMBL" id="JBDJPC010000008">
    <property type="protein sequence ID" value="KAL1492960.1"/>
    <property type="molecule type" value="Genomic_DNA"/>
</dbReference>
<dbReference type="InterPro" id="IPR036034">
    <property type="entry name" value="PDZ_sf"/>
</dbReference>
<dbReference type="Proteomes" id="UP001566132">
    <property type="component" value="Unassembled WGS sequence"/>
</dbReference>
<feature type="domain" description="PDZ" evidence="2">
    <location>
        <begin position="51"/>
        <end position="139"/>
    </location>
</feature>
<dbReference type="Pfam" id="PF00595">
    <property type="entry name" value="PDZ"/>
    <property type="match status" value="3"/>
</dbReference>
<dbReference type="CDD" id="cd00136">
    <property type="entry name" value="PDZ_canonical"/>
    <property type="match status" value="1"/>
</dbReference>
<feature type="domain" description="PDZ" evidence="2">
    <location>
        <begin position="987"/>
        <end position="1072"/>
    </location>
</feature>
<feature type="compositionally biased region" description="Basic and acidic residues" evidence="1">
    <location>
        <begin position="216"/>
        <end position="225"/>
    </location>
</feature>
<evidence type="ECO:0000313" key="3">
    <source>
        <dbReference type="EMBL" id="KAL1492960.1"/>
    </source>
</evidence>
<feature type="region of interest" description="Disordered" evidence="1">
    <location>
        <begin position="195"/>
        <end position="228"/>
    </location>
</feature>
<dbReference type="PANTHER" id="PTHR11324">
    <property type="entry name" value="IL16-RELATED"/>
    <property type="match status" value="1"/>
</dbReference>